<evidence type="ECO:0000313" key="2">
    <source>
        <dbReference type="Proteomes" id="UP000439903"/>
    </source>
</evidence>
<dbReference type="Proteomes" id="UP000439903">
    <property type="component" value="Unassembled WGS sequence"/>
</dbReference>
<proteinExistence type="predicted"/>
<dbReference type="EMBL" id="WTPW01000004">
    <property type="protein sequence ID" value="KAF0562003.1"/>
    <property type="molecule type" value="Genomic_DNA"/>
</dbReference>
<dbReference type="AlphaFoldDB" id="A0A8H4EVP3"/>
<protein>
    <submittedName>
        <fullName evidence="1">Uncharacterized protein</fullName>
    </submittedName>
</protein>
<comment type="caution">
    <text evidence="1">The sequence shown here is derived from an EMBL/GenBank/DDBJ whole genome shotgun (WGS) entry which is preliminary data.</text>
</comment>
<accession>A0A8H4EVP3</accession>
<gene>
    <name evidence="1" type="ORF">F8M41_014594</name>
</gene>
<reference evidence="1 2" key="1">
    <citation type="journal article" date="2019" name="Environ. Microbiol.">
        <title>At the nexus of three kingdoms: the genome of the mycorrhizal fungus Gigaspora margarita provides insights into plant, endobacterial and fungal interactions.</title>
        <authorList>
            <person name="Venice F."/>
            <person name="Ghignone S."/>
            <person name="Salvioli di Fossalunga A."/>
            <person name="Amselem J."/>
            <person name="Novero M."/>
            <person name="Xianan X."/>
            <person name="Sedzielewska Toro K."/>
            <person name="Morin E."/>
            <person name="Lipzen A."/>
            <person name="Grigoriev I.V."/>
            <person name="Henrissat B."/>
            <person name="Martin F.M."/>
            <person name="Bonfante P."/>
        </authorList>
    </citation>
    <scope>NUCLEOTIDE SEQUENCE [LARGE SCALE GENOMIC DNA]</scope>
    <source>
        <strain evidence="1 2">BEG34</strain>
    </source>
</reference>
<evidence type="ECO:0000313" key="1">
    <source>
        <dbReference type="EMBL" id="KAF0562003.1"/>
    </source>
</evidence>
<sequence>MPKQNFWPCGIRYCGQCLKVHTIECNKLGNTYYQTCIITQLIPFATANKHQDHQYYFCDQIMKLEQEIKNIPLEDYKIWRERNKVEVDIDSIMKKVKEYIQEDQDYVLSIKADRHKIIEEKLDAMCQEIDENRNVKFHHEIINQCNSFNNSLNIFRPFNKKC</sequence>
<keyword evidence="2" id="KW-1185">Reference proteome</keyword>
<name>A0A8H4EVP3_GIGMA</name>
<organism evidence="1 2">
    <name type="scientific">Gigaspora margarita</name>
    <dbReference type="NCBI Taxonomy" id="4874"/>
    <lineage>
        <taxon>Eukaryota</taxon>
        <taxon>Fungi</taxon>
        <taxon>Fungi incertae sedis</taxon>
        <taxon>Mucoromycota</taxon>
        <taxon>Glomeromycotina</taxon>
        <taxon>Glomeromycetes</taxon>
        <taxon>Diversisporales</taxon>
        <taxon>Gigasporaceae</taxon>
        <taxon>Gigaspora</taxon>
    </lineage>
</organism>